<sequence>MGCLTATERVQFPLLSCSNPGRYVKDIEVDTDEDETPACTPPAQLRAEGESLAARVPRKLRWERGAEKSQQRDDAALKWKRPLAELCSRPKQKSRRLVLPASSAETGRATEGRNSPSSGEDGSARTAESSADLPTQKARKPLAEAKWPSGQEPSAQQKSRIEPLGQEPSAEAPSAQTPFERTVDEEKEEARAPSAQPPSAQAPSAVDAFCDTPRVVTYQTGGETIADEEIVEHDLIALPESYEGLVNTIMYRPTFPRVAELTDILLQDEIQREIKGKKQSDSEALFVKSKNFMRQKTTSGQDSLSKGKKISSVLRLTLVKELTSVN</sequence>
<name>A0A176VSJ9_MARPO</name>
<feature type="compositionally biased region" description="Basic and acidic residues" evidence="1">
    <location>
        <begin position="60"/>
        <end position="77"/>
    </location>
</feature>
<keyword evidence="3" id="KW-1185">Reference proteome</keyword>
<protein>
    <submittedName>
        <fullName evidence="2">Uncharacterized protein</fullName>
    </submittedName>
</protein>
<dbReference type="Proteomes" id="UP000077202">
    <property type="component" value="Unassembled WGS sequence"/>
</dbReference>
<gene>
    <name evidence="2" type="ORF">AXG93_2253s1290</name>
</gene>
<dbReference type="EMBL" id="LVLJ01002791">
    <property type="protein sequence ID" value="OAE23717.1"/>
    <property type="molecule type" value="Genomic_DNA"/>
</dbReference>
<dbReference type="AlphaFoldDB" id="A0A176VSJ9"/>
<feature type="compositionally biased region" description="Basic and acidic residues" evidence="1">
    <location>
        <begin position="181"/>
        <end position="191"/>
    </location>
</feature>
<comment type="caution">
    <text evidence="2">The sequence shown here is derived from an EMBL/GenBank/DDBJ whole genome shotgun (WGS) entry which is preliminary data.</text>
</comment>
<feature type="compositionally biased region" description="Low complexity" evidence="1">
    <location>
        <begin position="192"/>
        <end position="205"/>
    </location>
</feature>
<evidence type="ECO:0000313" key="2">
    <source>
        <dbReference type="EMBL" id="OAE23717.1"/>
    </source>
</evidence>
<evidence type="ECO:0000313" key="3">
    <source>
        <dbReference type="Proteomes" id="UP000077202"/>
    </source>
</evidence>
<evidence type="ECO:0000256" key="1">
    <source>
        <dbReference type="SAM" id="MobiDB-lite"/>
    </source>
</evidence>
<organism evidence="2 3">
    <name type="scientific">Marchantia polymorpha subsp. ruderalis</name>
    <dbReference type="NCBI Taxonomy" id="1480154"/>
    <lineage>
        <taxon>Eukaryota</taxon>
        <taxon>Viridiplantae</taxon>
        <taxon>Streptophyta</taxon>
        <taxon>Embryophyta</taxon>
        <taxon>Marchantiophyta</taxon>
        <taxon>Marchantiopsida</taxon>
        <taxon>Marchantiidae</taxon>
        <taxon>Marchantiales</taxon>
        <taxon>Marchantiaceae</taxon>
        <taxon>Marchantia</taxon>
    </lineage>
</organism>
<feature type="compositionally biased region" description="Polar residues" evidence="1">
    <location>
        <begin position="112"/>
        <end position="133"/>
    </location>
</feature>
<proteinExistence type="predicted"/>
<feature type="region of interest" description="Disordered" evidence="1">
    <location>
        <begin position="31"/>
        <end position="207"/>
    </location>
</feature>
<reference evidence="2" key="1">
    <citation type="submission" date="2016-03" db="EMBL/GenBank/DDBJ databases">
        <title>Mechanisms controlling the formation of the plant cell surface in tip-growing cells are functionally conserved among land plants.</title>
        <authorList>
            <person name="Honkanen S."/>
            <person name="Jones V.A."/>
            <person name="Morieri G."/>
            <person name="Champion C."/>
            <person name="Hetherington A.J."/>
            <person name="Kelly S."/>
            <person name="Saint-Marcoux D."/>
            <person name="Proust H."/>
            <person name="Prescott H."/>
            <person name="Dolan L."/>
        </authorList>
    </citation>
    <scope>NUCLEOTIDE SEQUENCE [LARGE SCALE GENOMIC DNA]</scope>
    <source>
        <tissue evidence="2">Whole gametophyte</tissue>
    </source>
</reference>
<accession>A0A176VSJ9</accession>